<organism evidence="1 2">
    <name type="scientific">Chryseobacterium arthrosphaerae</name>
    <dbReference type="NCBI Taxonomy" id="651561"/>
    <lineage>
        <taxon>Bacteria</taxon>
        <taxon>Pseudomonadati</taxon>
        <taxon>Bacteroidota</taxon>
        <taxon>Flavobacteriia</taxon>
        <taxon>Flavobacteriales</taxon>
        <taxon>Weeksellaceae</taxon>
        <taxon>Chryseobacterium group</taxon>
        <taxon>Chryseobacterium</taxon>
    </lineage>
</organism>
<gene>
    <name evidence="1" type="ORF">EJ377_18185</name>
</gene>
<sequence length="182" mass="21104">MLEETPWVLNAKSETETMNRISRLFEVNAMKASINSDWKVLLQYQNGDGGFPWLPGFRSSYVSSLYILRNLGKMNDWLKGGIAEYQSGQNNMVSALIQYIDNELNTHWKENEDTPWSNFALDYLDARRYWEKEYPLKGTGANLKKAIITRADKFKITDFTFFGLHRAALIYNSYGLKAHLKN</sequence>
<evidence type="ECO:0008006" key="3">
    <source>
        <dbReference type="Google" id="ProtNLM"/>
    </source>
</evidence>
<evidence type="ECO:0000313" key="2">
    <source>
        <dbReference type="Proteomes" id="UP000276953"/>
    </source>
</evidence>
<reference evidence="1 2" key="1">
    <citation type="submission" date="2018-12" db="EMBL/GenBank/DDBJ databases">
        <title>Draft Genome Sequence of Chryseobacterium arthrosphaerae strain ED882-96 Isolated from the Blood of a Patient with Liver Cirrhosis in Taiwan.</title>
        <authorList>
            <person name="Lin J.-N."/>
            <person name="Lai C.-H."/>
            <person name="Yang C.-H."/>
            <person name="Huang Y.-H."/>
        </authorList>
    </citation>
    <scope>NUCLEOTIDE SEQUENCE [LARGE SCALE GENOMIC DNA]</scope>
    <source>
        <strain evidence="1 2">ED882-96</strain>
    </source>
</reference>
<dbReference type="AlphaFoldDB" id="A0A3S0N1R3"/>
<evidence type="ECO:0000313" key="1">
    <source>
        <dbReference type="EMBL" id="RTZ46305.1"/>
    </source>
</evidence>
<name>A0A3S0N1R3_9FLAO</name>
<accession>A0A3S0N1R3</accession>
<proteinExistence type="predicted"/>
<comment type="caution">
    <text evidence="1">The sequence shown here is derived from an EMBL/GenBank/DDBJ whole genome shotgun (WGS) entry which is preliminary data.</text>
</comment>
<dbReference type="EMBL" id="RYFC01000003">
    <property type="protein sequence ID" value="RTZ46305.1"/>
    <property type="molecule type" value="Genomic_DNA"/>
</dbReference>
<protein>
    <recommendedName>
        <fullName evidence="3">Squalene cyclase C-terminal domain-containing protein</fullName>
    </recommendedName>
</protein>
<dbReference type="Proteomes" id="UP000276953">
    <property type="component" value="Unassembled WGS sequence"/>
</dbReference>